<evidence type="ECO:0000256" key="3">
    <source>
        <dbReference type="RuleBase" id="RU363034"/>
    </source>
</evidence>
<dbReference type="Proteomes" id="UP000663828">
    <property type="component" value="Unassembled WGS sequence"/>
</dbReference>
<protein>
    <recommendedName>
        <fullName evidence="6">Peptidase S1 domain-containing protein</fullName>
    </recommendedName>
</protein>
<keyword evidence="4" id="KW-1133">Transmembrane helix</keyword>
<feature type="domain" description="Peptidase S1" evidence="6">
    <location>
        <begin position="876"/>
        <end position="1080"/>
    </location>
</feature>
<comment type="similarity">
    <text evidence="2">Belongs to the peptidase S1 family. CLIP subfamily.</text>
</comment>
<feature type="signal peptide" evidence="5">
    <location>
        <begin position="1"/>
        <end position="21"/>
    </location>
</feature>
<dbReference type="InterPro" id="IPR043504">
    <property type="entry name" value="Peptidase_S1_PA_chymotrypsin"/>
</dbReference>
<dbReference type="FunFam" id="2.40.10.10:FF:000002">
    <property type="entry name" value="Transmembrane protease serine"/>
    <property type="match status" value="1"/>
</dbReference>
<reference evidence="7" key="1">
    <citation type="submission" date="2021-02" db="EMBL/GenBank/DDBJ databases">
        <authorList>
            <person name="Nowell W R."/>
        </authorList>
    </citation>
    <scope>NUCLEOTIDE SEQUENCE</scope>
</reference>
<keyword evidence="3" id="KW-0720">Serine protease</keyword>
<evidence type="ECO:0000313" key="7">
    <source>
        <dbReference type="EMBL" id="CAF1615268.1"/>
    </source>
</evidence>
<organism evidence="7 8">
    <name type="scientific">Adineta ricciae</name>
    <name type="common">Rotifer</name>
    <dbReference type="NCBI Taxonomy" id="249248"/>
    <lineage>
        <taxon>Eukaryota</taxon>
        <taxon>Metazoa</taxon>
        <taxon>Spiralia</taxon>
        <taxon>Gnathifera</taxon>
        <taxon>Rotifera</taxon>
        <taxon>Eurotatoria</taxon>
        <taxon>Bdelloidea</taxon>
        <taxon>Adinetida</taxon>
        <taxon>Adinetidae</taxon>
        <taxon>Adineta</taxon>
    </lineage>
</organism>
<feature type="domain" description="Peptidase S1" evidence="6">
    <location>
        <begin position="608"/>
        <end position="852"/>
    </location>
</feature>
<gene>
    <name evidence="7" type="ORF">XAT740_LOCUS49469</name>
</gene>
<feature type="chain" id="PRO_5032355211" description="Peptidase S1 domain-containing protein" evidence="5">
    <location>
        <begin position="22"/>
        <end position="1707"/>
    </location>
</feature>
<keyword evidence="5" id="KW-0732">Signal</keyword>
<dbReference type="PANTHER" id="PTHR24253">
    <property type="entry name" value="TRANSMEMBRANE PROTEASE SERINE"/>
    <property type="match status" value="1"/>
</dbReference>
<dbReference type="InterPro" id="IPR009003">
    <property type="entry name" value="Peptidase_S1_PA"/>
</dbReference>
<dbReference type="PANTHER" id="PTHR24253:SF153">
    <property type="entry name" value="SERINE PROTEASE HEPSIN"/>
    <property type="match status" value="1"/>
</dbReference>
<dbReference type="FunFam" id="2.40.10.10:FF:000068">
    <property type="entry name" value="transmembrane protease serine 2"/>
    <property type="match status" value="3"/>
</dbReference>
<dbReference type="InterPro" id="IPR018114">
    <property type="entry name" value="TRYPSIN_HIS"/>
</dbReference>
<dbReference type="InterPro" id="IPR033116">
    <property type="entry name" value="TRYPSIN_SER"/>
</dbReference>
<comment type="caution">
    <text evidence="7">The sequence shown here is derived from an EMBL/GenBank/DDBJ whole genome shotgun (WGS) entry which is preliminary data.</text>
</comment>
<dbReference type="InterPro" id="IPR001254">
    <property type="entry name" value="Trypsin_dom"/>
</dbReference>
<dbReference type="InterPro" id="IPR001314">
    <property type="entry name" value="Peptidase_S1A"/>
</dbReference>
<evidence type="ECO:0000313" key="8">
    <source>
        <dbReference type="Proteomes" id="UP000663828"/>
    </source>
</evidence>
<keyword evidence="3" id="KW-0645">Protease</keyword>
<sequence>MMRIDLIRFWLLLNLNVVCRAASYACEKKAVSCGCGQAAVAINARIVNGEEAVPYSWPMMVSLRYKCKTNGDSTTHCCGGTILSESYILTAAHCVDTLPENVKDQNVTIAAGMHDQSKQNRIIRNVDKIIFHPLWKTFHTEYQYDIALLRLSKPLDLQTNSSLARTCLPPRFDTLEKMLDYSSNATGLVVIGWGKLGTDGNFPDLLQQVSVNSIPYLDRRCTKVMSYPSVQMCAGVDDDISDACQGDSGGPILQWIGDRWEQLGLVSYGVTGCGIKGFPTVYTRLTYFHDWIVSHIQQDNHTNIVENITAANPVIYRCRVGFHQCGCSKKNVVLSSTALVPSENALPFTWSMIVSIRVASNNEHICTGTIVENYLILTAAHCVINRILEEIFIEAGMYSQDEPDAIIRHVDHMYIHPNYSRTADSYINDVAILHLSKSLFSENNAYLTPICQPSPVGYWINTRTQLVISGWNITNSSRVSNTKILQQTEIYLIEGDDHQRSIPMDQRENQFYAGRRVTDSSFTDLCYAADPGSPVFYWTDNHWIQVGFASHCSMHDNHGIFTNLSNYANWIESIFKLTEMRPSNTYHCDRNASCGCGPTDVTLTSLRVIGGEVTIDHSWPMIISIQLYGEWHVCSGTILSDLFVLTAAQCVAGWGITETATVIAGAPNLSSPDKISRRIDQVYIHPNYSNIEPNLHNIAIIRINQPLPLKDESSTIRKTCLSSNTEVPFNEYPAPNSKLVVLGWSNFDVENGTSSRLRQIPVRFIDAKHKSCANAIINETYQFCAALSNDDHSIGLNYLLSYDAGGPIMMFKNNHWEQIGIITKPHGIETISKPELYIRISPYKEWIQSTIGFPLPVYPTLNNVDYKQNHQIDPLPYTSSMIVSIRHKNDINTHRYTGTILTDSYILTAAHYVDSSSDDLIISYKSEENLGKINRVYIHPEWKDYHRYRKDNVALLRLSNRLNFTVHRQLSRARLSPRVHLLENTMLQIIDWQRNTRVFLIANNDSLCNSFIDGDEQQFCVRFYESSQEDAVGKPIFQWMNHRWVQIGIVHLATKYTDDSYIGVVTSLHHYYNWLESIVNTPNFRTLSIGVTANVARNVPTTYECSVHSTSCGCSGENVKLSSTRIFGGEEAVPYSWSMVVSIHFNDSDEPSCTGSILTGSYVLTSAGCVDGASEMDLHIVAGVHNRLEDFPTIRYVQKIHIHPDWNRSDHTYGNDIALLYVFPPLPINGRGNPALTCVPHINSLTESVNYPLQGSQLVMVGWGSAGDDSHAMSETLQQVSIDVSNKNDPNCIKNVRDADKQFCAGRSNRSPCRGDLGGPIFQWKGTYWDQVGITSYGGQCDQVDSPAVFTRLAVYFNWMESVVNSSLTTTTPSPPPVPIVHECNKASTCGCGQTDVALTPSRIVGGEDALDDSWPMIVSLRLNGSIDHLCGGTILSASFILTAAHCLRNLSETYPTDLSIAAGMTNRSDPGRILRNIDRIHVHPYYLGGSDDKRHDIALLHVDQPFVFESDLKLTKTCVHRLDSSLPVDQYPKNGTRLVIIGWGVMQFGTKYIPEILQQAQVFSIDNDHSICKKSIQDSELQFCAGLYEGGKDSCEGDSGGPIFQWTGQYWEQVGVVSYGTGCADAYFPGVYTRLSFYYDWIQNILIRNGEHLESGTLSSSTMTRFTTSADLIPHSNTISMYHFYKYHFHVVIYGLSLILFSLCYQ</sequence>
<keyword evidence="8" id="KW-1185">Reference proteome</keyword>
<evidence type="ECO:0000256" key="5">
    <source>
        <dbReference type="SAM" id="SignalP"/>
    </source>
</evidence>
<dbReference type="PROSITE" id="PS50240">
    <property type="entry name" value="TRYPSIN_DOM"/>
    <property type="match status" value="6"/>
</dbReference>
<feature type="domain" description="Peptidase S1" evidence="6">
    <location>
        <begin position="339"/>
        <end position="576"/>
    </location>
</feature>
<evidence type="ECO:0000259" key="6">
    <source>
        <dbReference type="PROSITE" id="PS50240"/>
    </source>
</evidence>
<dbReference type="PRINTS" id="PR00722">
    <property type="entry name" value="CHYMOTRYPSIN"/>
</dbReference>
<dbReference type="Gene3D" id="2.40.10.10">
    <property type="entry name" value="Trypsin-like serine proteases"/>
    <property type="match status" value="6"/>
</dbReference>
<proteinExistence type="inferred from homology"/>
<name>A0A816BZL0_ADIRI</name>
<dbReference type="PROSITE" id="PS00134">
    <property type="entry name" value="TRYPSIN_HIS"/>
    <property type="match status" value="3"/>
</dbReference>
<dbReference type="GO" id="GO:0004252">
    <property type="term" value="F:serine-type endopeptidase activity"/>
    <property type="evidence" value="ECO:0007669"/>
    <property type="project" value="InterPro"/>
</dbReference>
<keyword evidence="4" id="KW-0812">Transmembrane</keyword>
<feature type="domain" description="Peptidase S1" evidence="6">
    <location>
        <begin position="46"/>
        <end position="297"/>
    </location>
</feature>
<keyword evidence="3" id="KW-0378">Hydrolase</keyword>
<evidence type="ECO:0000256" key="4">
    <source>
        <dbReference type="SAM" id="Phobius"/>
    </source>
</evidence>
<keyword evidence="1" id="KW-1015">Disulfide bond</keyword>
<dbReference type="GO" id="GO:0006508">
    <property type="term" value="P:proteolysis"/>
    <property type="evidence" value="ECO:0007669"/>
    <property type="project" value="UniProtKB-KW"/>
</dbReference>
<dbReference type="SUPFAM" id="SSF50494">
    <property type="entry name" value="Trypsin-like serine proteases"/>
    <property type="match status" value="6"/>
</dbReference>
<dbReference type="SMART" id="SM00020">
    <property type="entry name" value="Tryp_SPc"/>
    <property type="match status" value="5"/>
</dbReference>
<dbReference type="Pfam" id="PF00089">
    <property type="entry name" value="Trypsin"/>
    <property type="match status" value="6"/>
</dbReference>
<feature type="domain" description="Peptidase S1" evidence="6">
    <location>
        <begin position="1126"/>
        <end position="1365"/>
    </location>
</feature>
<dbReference type="PROSITE" id="PS00135">
    <property type="entry name" value="TRYPSIN_SER"/>
    <property type="match status" value="2"/>
</dbReference>
<dbReference type="CDD" id="cd00190">
    <property type="entry name" value="Tryp_SPc"/>
    <property type="match status" value="4"/>
</dbReference>
<evidence type="ECO:0000256" key="2">
    <source>
        <dbReference type="ARBA" id="ARBA00024195"/>
    </source>
</evidence>
<feature type="transmembrane region" description="Helical" evidence="4">
    <location>
        <begin position="1688"/>
        <end position="1706"/>
    </location>
</feature>
<keyword evidence="4" id="KW-0472">Membrane</keyword>
<feature type="domain" description="Peptidase S1" evidence="6">
    <location>
        <begin position="1404"/>
        <end position="1648"/>
    </location>
</feature>
<evidence type="ECO:0000256" key="1">
    <source>
        <dbReference type="ARBA" id="ARBA00023157"/>
    </source>
</evidence>
<accession>A0A816BZL0</accession>
<dbReference type="EMBL" id="CAJNOR010007332">
    <property type="protein sequence ID" value="CAF1615268.1"/>
    <property type="molecule type" value="Genomic_DNA"/>
</dbReference>